<reference evidence="5" key="1">
    <citation type="journal article" date="2017" name="Nucleic Acids Res.">
        <title>Proteogenomics produces comprehensive and highly accurate protein-coding gene annotation in a complete genome assembly of Malassezia sympodialis.</title>
        <authorList>
            <person name="Zhu Y."/>
            <person name="Engstroem P.G."/>
            <person name="Tellgren-Roth C."/>
            <person name="Baudo C.D."/>
            <person name="Kennell J.C."/>
            <person name="Sun S."/>
            <person name="Billmyre R.B."/>
            <person name="Schroeder M.S."/>
            <person name="Andersson A."/>
            <person name="Holm T."/>
            <person name="Sigurgeirsson B."/>
            <person name="Wu G."/>
            <person name="Sankaranarayanan S.R."/>
            <person name="Siddharthan R."/>
            <person name="Sanyal K."/>
            <person name="Lundeberg J."/>
            <person name="Nystedt B."/>
            <person name="Boekhout T."/>
            <person name="Dawson T.L. Jr."/>
            <person name="Heitman J."/>
            <person name="Scheynius A."/>
            <person name="Lehtioe J."/>
        </authorList>
    </citation>
    <scope>NUCLEOTIDE SEQUENCE [LARGE SCALE GENOMIC DNA]</scope>
    <source>
        <strain evidence="5">ATCC 42132</strain>
    </source>
</reference>
<dbReference type="PANTHER" id="PTHR10963">
    <property type="entry name" value="GLYCOSYL HYDROLASE-RELATED"/>
    <property type="match status" value="1"/>
</dbReference>
<dbReference type="STRING" id="1230383.A0A1M8A3C4"/>
<keyword evidence="1" id="KW-1133">Transmembrane helix</keyword>
<dbReference type="Gene3D" id="2.60.120.200">
    <property type="match status" value="1"/>
</dbReference>
<dbReference type="InterPro" id="IPR000757">
    <property type="entry name" value="Beta-glucanase-like"/>
</dbReference>
<dbReference type="OMA" id="NAYWEIN"/>
<feature type="chain" id="PRO_5013382932" description="GH16 domain-containing protein" evidence="2">
    <location>
        <begin position="20"/>
        <end position="349"/>
    </location>
</feature>
<keyword evidence="2" id="KW-0732">Signal</keyword>
<dbReference type="InterPro" id="IPR013320">
    <property type="entry name" value="ConA-like_dom_sf"/>
</dbReference>
<feature type="signal peptide" evidence="2">
    <location>
        <begin position="1"/>
        <end position="19"/>
    </location>
</feature>
<dbReference type="CDD" id="cd02181">
    <property type="entry name" value="GH16_fungal_Lam16A_glucanase"/>
    <property type="match status" value="1"/>
</dbReference>
<evidence type="ECO:0000313" key="4">
    <source>
        <dbReference type="EMBL" id="SHO76911.1"/>
    </source>
</evidence>
<keyword evidence="1" id="KW-0812">Transmembrane</keyword>
<evidence type="ECO:0000259" key="3">
    <source>
        <dbReference type="PROSITE" id="PS51762"/>
    </source>
</evidence>
<organism evidence="4 5">
    <name type="scientific">Malassezia sympodialis (strain ATCC 42132)</name>
    <name type="common">Atopic eczema-associated yeast</name>
    <dbReference type="NCBI Taxonomy" id="1230383"/>
    <lineage>
        <taxon>Eukaryota</taxon>
        <taxon>Fungi</taxon>
        <taxon>Dikarya</taxon>
        <taxon>Basidiomycota</taxon>
        <taxon>Ustilaginomycotina</taxon>
        <taxon>Malasseziomycetes</taxon>
        <taxon>Malasseziales</taxon>
        <taxon>Malasseziaceae</taxon>
        <taxon>Malassezia</taxon>
    </lineage>
</organism>
<name>A0A1M8A3C4_MALS4</name>
<dbReference type="InterPro" id="IPR050546">
    <property type="entry name" value="Glycosyl_Hydrlase_16"/>
</dbReference>
<dbReference type="Pfam" id="PF26113">
    <property type="entry name" value="GH16_XgeA"/>
    <property type="match status" value="1"/>
</dbReference>
<dbReference type="PROSITE" id="PS51762">
    <property type="entry name" value="GH16_2"/>
    <property type="match status" value="1"/>
</dbReference>
<dbReference type="EMBL" id="LT671822">
    <property type="protein sequence ID" value="SHO76911.1"/>
    <property type="molecule type" value="Genomic_DNA"/>
</dbReference>
<accession>A0A1M8A3C4</accession>
<gene>
    <name evidence="4" type="ORF">MSYG_1250</name>
</gene>
<dbReference type="VEuPathDB" id="FungiDB:MSYG_1250"/>
<feature type="domain" description="GH16" evidence="3">
    <location>
        <begin position="20"/>
        <end position="288"/>
    </location>
</feature>
<sequence>MRIHSGFVAALGLLSYVRAATWMLSDTVQGDDYYDKFNFFSGNDLQLTQGLVNYVDLQTAKDMNLTYVDGNNFVMRVDTTKEQPQGRPSVRIESKKTYGDSVIVLQVSHVPTGCAVWPAFWTVTRNQQAWPAGGEIDIIENVNDQYQYNQGSVHVEGDCAITKPDQSGTTVFSQCNASANENSGCRIAMNGTKTDTGGVALNQNGGGVVALQRDFSEGGQGIRMWFWSPDSVPSDLKNPGESVDPSRWGRPAADFGLSQCSDKFDDHVIVFDITLCGSWAGTAYDQSSCASKYPGCGAQVGQNGDSFNEAYWEVQSLFIYTSSAFKVGVISNLVGAFAVMLVVLLVGLW</sequence>
<evidence type="ECO:0000256" key="1">
    <source>
        <dbReference type="SAM" id="Phobius"/>
    </source>
</evidence>
<keyword evidence="5" id="KW-1185">Reference proteome</keyword>
<keyword evidence="1" id="KW-0472">Membrane</keyword>
<dbReference type="AlphaFoldDB" id="A0A1M8A3C4"/>
<dbReference type="GO" id="GO:0009251">
    <property type="term" value="P:glucan catabolic process"/>
    <property type="evidence" value="ECO:0007669"/>
    <property type="project" value="TreeGrafter"/>
</dbReference>
<proteinExistence type="predicted"/>
<dbReference type="GO" id="GO:0004553">
    <property type="term" value="F:hydrolase activity, hydrolyzing O-glycosyl compounds"/>
    <property type="evidence" value="ECO:0007669"/>
    <property type="project" value="InterPro"/>
</dbReference>
<protein>
    <recommendedName>
        <fullName evidence="3">GH16 domain-containing protein</fullName>
    </recommendedName>
</protein>
<dbReference type="Proteomes" id="UP000186303">
    <property type="component" value="Chromosome 2"/>
</dbReference>
<evidence type="ECO:0000256" key="2">
    <source>
        <dbReference type="SAM" id="SignalP"/>
    </source>
</evidence>
<dbReference type="OrthoDB" id="192832at2759"/>
<feature type="transmembrane region" description="Helical" evidence="1">
    <location>
        <begin position="329"/>
        <end position="348"/>
    </location>
</feature>
<dbReference type="SUPFAM" id="SSF49899">
    <property type="entry name" value="Concanavalin A-like lectins/glucanases"/>
    <property type="match status" value="1"/>
</dbReference>
<evidence type="ECO:0000313" key="5">
    <source>
        <dbReference type="Proteomes" id="UP000186303"/>
    </source>
</evidence>
<dbReference type="PANTHER" id="PTHR10963:SF24">
    <property type="entry name" value="GLYCOSIDASE C21B10.07-RELATED"/>
    <property type="match status" value="1"/>
</dbReference>